<dbReference type="InterPro" id="IPR052528">
    <property type="entry name" value="Sugar_transport-like"/>
</dbReference>
<evidence type="ECO:0008006" key="7">
    <source>
        <dbReference type="Google" id="ProtNLM"/>
    </source>
</evidence>
<dbReference type="Gene3D" id="1.20.1250.20">
    <property type="entry name" value="MFS general substrate transporter like domains"/>
    <property type="match status" value="1"/>
</dbReference>
<dbReference type="Proteomes" id="UP000381693">
    <property type="component" value="Unassembled WGS sequence"/>
</dbReference>
<feature type="transmembrane region" description="Helical" evidence="4">
    <location>
        <begin position="112"/>
        <end position="134"/>
    </location>
</feature>
<feature type="transmembrane region" description="Helical" evidence="4">
    <location>
        <begin position="318"/>
        <end position="342"/>
    </location>
</feature>
<dbReference type="OrthoDB" id="182311at2"/>
<reference evidence="5" key="1">
    <citation type="submission" date="2019-09" db="EMBL/GenBank/DDBJ databases">
        <authorList>
            <person name="Cremers G."/>
        </authorList>
    </citation>
    <scope>NUCLEOTIDE SEQUENCE [LARGE SCALE GENOMIC DNA]</scope>
    <source>
        <strain evidence="5">3B</strain>
    </source>
</reference>
<feature type="transmembrane region" description="Helical" evidence="4">
    <location>
        <begin position="146"/>
        <end position="168"/>
    </location>
</feature>
<dbReference type="GO" id="GO:0022857">
    <property type="term" value="F:transmembrane transporter activity"/>
    <property type="evidence" value="ECO:0007669"/>
    <property type="project" value="InterPro"/>
</dbReference>
<keyword evidence="1 4" id="KW-0812">Transmembrane</keyword>
<dbReference type="RefSeq" id="WP_142525723.1">
    <property type="nucleotide sequence ID" value="NZ_CABFUZ020000189.1"/>
</dbReference>
<feature type="transmembrane region" description="Helical" evidence="4">
    <location>
        <begin position="258"/>
        <end position="278"/>
    </location>
</feature>
<feature type="transmembrane region" description="Helical" evidence="4">
    <location>
        <begin position="354"/>
        <end position="375"/>
    </location>
</feature>
<feature type="transmembrane region" description="Helical" evidence="4">
    <location>
        <begin position="290"/>
        <end position="312"/>
    </location>
</feature>
<organism evidence="5 6">
    <name type="scientific">Methylacidimicrobium cyclopophantes</name>
    <dbReference type="NCBI Taxonomy" id="1041766"/>
    <lineage>
        <taxon>Bacteria</taxon>
        <taxon>Pseudomonadati</taxon>
        <taxon>Verrucomicrobiota</taxon>
        <taxon>Methylacidimicrobium</taxon>
    </lineage>
</organism>
<dbReference type="InterPro" id="IPR011701">
    <property type="entry name" value="MFS"/>
</dbReference>
<evidence type="ECO:0000313" key="5">
    <source>
        <dbReference type="EMBL" id="VVM07681.1"/>
    </source>
</evidence>
<accession>A0A5E6MQ66</accession>
<evidence type="ECO:0000256" key="2">
    <source>
        <dbReference type="ARBA" id="ARBA00022989"/>
    </source>
</evidence>
<evidence type="ECO:0000313" key="6">
    <source>
        <dbReference type="Proteomes" id="UP000381693"/>
    </source>
</evidence>
<name>A0A5E6MQ66_9BACT</name>
<keyword evidence="3 4" id="KW-0472">Membrane</keyword>
<keyword evidence="2 4" id="KW-1133">Transmembrane helix</keyword>
<dbReference type="EMBL" id="CABFUZ020000189">
    <property type="protein sequence ID" value="VVM07681.1"/>
    <property type="molecule type" value="Genomic_DNA"/>
</dbReference>
<feature type="transmembrane region" description="Helical" evidence="4">
    <location>
        <begin position="21"/>
        <end position="39"/>
    </location>
</feature>
<protein>
    <recommendedName>
        <fullName evidence="7">Major facilitator superfamily (MFS) profile domain-containing protein</fullName>
    </recommendedName>
</protein>
<sequence length="428" mass="46569">MLVASTCNLRKTVLQVNLFQLFNTASFTLVNGVPMILFFRELGASDFLLGVVASLGPLLNLLQIPATRYLPRIGYRRFVVGGWSLRTSFIAGMALLPWTVPLLGREAVSMSMLLLLFGYNASRGASLCGFLPWMTALVPENSRGWYLARDLFFSAAASMIILGASFVLFRSHSSLGTFSWIFWGSFVAGLCSLSFLRKVPDVPIAAADRTRRESVEMGPGAFRFPALLGFNVLTASSLAAGGVFWVPLLQGEYRWTPAGVFGLLATQSCVILLCLAFLRNRFDRFGNRISLFAAVFAMVIYFVLWVGIAAHLLPIHPITLASIVLSWGIGFSCFQVGNVHLAMQLAPQEGRNEYFARFSVVNSLALGGGPIFWGAFLGSIPDGKVSIGPWGVNGYLFLFLCLSLLMAGSLLFLARLPSGRPSESTANP</sequence>
<feature type="transmembrane region" description="Helical" evidence="4">
    <location>
        <begin position="180"/>
        <end position="199"/>
    </location>
</feature>
<dbReference type="AlphaFoldDB" id="A0A5E6MQ66"/>
<dbReference type="PANTHER" id="PTHR23526:SF2">
    <property type="entry name" value="MAJOR FACILITATOR SUPERFAMILY (MFS) PROFILE DOMAIN-CONTAINING PROTEIN"/>
    <property type="match status" value="1"/>
</dbReference>
<feature type="transmembrane region" description="Helical" evidence="4">
    <location>
        <begin position="395"/>
        <end position="414"/>
    </location>
</feature>
<dbReference type="PANTHER" id="PTHR23526">
    <property type="entry name" value="INTEGRAL MEMBRANE TRANSPORT PROTEIN-RELATED"/>
    <property type="match status" value="1"/>
</dbReference>
<gene>
    <name evidence="5" type="ORF">MAMC_01783</name>
</gene>
<dbReference type="InterPro" id="IPR036259">
    <property type="entry name" value="MFS_trans_sf"/>
</dbReference>
<dbReference type="SUPFAM" id="SSF103473">
    <property type="entry name" value="MFS general substrate transporter"/>
    <property type="match status" value="1"/>
</dbReference>
<keyword evidence="6" id="KW-1185">Reference proteome</keyword>
<dbReference type="Pfam" id="PF07690">
    <property type="entry name" value="MFS_1"/>
    <property type="match status" value="1"/>
</dbReference>
<evidence type="ECO:0000256" key="3">
    <source>
        <dbReference type="ARBA" id="ARBA00023136"/>
    </source>
</evidence>
<comment type="caution">
    <text evidence="5">The sequence shown here is derived from an EMBL/GenBank/DDBJ whole genome shotgun (WGS) entry which is preliminary data.</text>
</comment>
<evidence type="ECO:0000256" key="4">
    <source>
        <dbReference type="SAM" id="Phobius"/>
    </source>
</evidence>
<feature type="transmembrane region" description="Helical" evidence="4">
    <location>
        <begin position="45"/>
        <end position="66"/>
    </location>
</feature>
<feature type="transmembrane region" description="Helical" evidence="4">
    <location>
        <begin position="220"/>
        <end position="246"/>
    </location>
</feature>
<proteinExistence type="predicted"/>
<feature type="transmembrane region" description="Helical" evidence="4">
    <location>
        <begin position="78"/>
        <end position="100"/>
    </location>
</feature>
<evidence type="ECO:0000256" key="1">
    <source>
        <dbReference type="ARBA" id="ARBA00022692"/>
    </source>
</evidence>